<accession>A0ABN1F3I8</accession>
<gene>
    <name evidence="6" type="ORF">GCM10008942_32880</name>
</gene>
<evidence type="ECO:0000259" key="5">
    <source>
        <dbReference type="PROSITE" id="PS51503"/>
    </source>
</evidence>
<evidence type="ECO:0000256" key="3">
    <source>
        <dbReference type="ARBA" id="ARBA00023136"/>
    </source>
</evidence>
<comment type="caution">
    <text evidence="6">The sequence shown here is derived from an EMBL/GenBank/DDBJ whole genome shotgun (WGS) entry which is preliminary data.</text>
</comment>
<feature type="transmembrane region" description="Helical" evidence="4">
    <location>
        <begin position="6"/>
        <end position="28"/>
    </location>
</feature>
<reference evidence="6 7" key="1">
    <citation type="journal article" date="2019" name="Int. J. Syst. Evol. Microbiol.">
        <title>The Global Catalogue of Microorganisms (GCM) 10K type strain sequencing project: providing services to taxonomists for standard genome sequencing and annotation.</title>
        <authorList>
            <consortium name="The Broad Institute Genomics Platform"/>
            <consortium name="The Broad Institute Genome Sequencing Center for Infectious Disease"/>
            <person name="Wu L."/>
            <person name="Ma J."/>
        </authorList>
    </citation>
    <scope>NUCLEOTIDE SEQUENCE [LARGE SCALE GENOMIC DNA]</scope>
    <source>
        <strain evidence="6 7">JCM 15089</strain>
    </source>
</reference>
<evidence type="ECO:0000256" key="4">
    <source>
        <dbReference type="SAM" id="Phobius"/>
    </source>
</evidence>
<organism evidence="6 7">
    <name type="scientific">Rhizomicrobium electricum</name>
    <dbReference type="NCBI Taxonomy" id="480070"/>
    <lineage>
        <taxon>Bacteria</taxon>
        <taxon>Pseudomonadati</taxon>
        <taxon>Pseudomonadota</taxon>
        <taxon>Alphaproteobacteria</taxon>
        <taxon>Micropepsales</taxon>
        <taxon>Micropepsaceae</taxon>
        <taxon>Rhizomicrobium</taxon>
    </lineage>
</organism>
<keyword evidence="7" id="KW-1185">Reference proteome</keyword>
<dbReference type="EMBL" id="BAAADD010000009">
    <property type="protein sequence ID" value="GAA0581449.1"/>
    <property type="molecule type" value="Genomic_DNA"/>
</dbReference>
<keyword evidence="2 4" id="KW-1133">Transmembrane helix</keyword>
<dbReference type="NCBIfam" id="NF033233">
    <property type="entry name" value="twin_helix"/>
    <property type="match status" value="1"/>
</dbReference>
<keyword evidence="3 4" id="KW-0472">Membrane</keyword>
<evidence type="ECO:0000256" key="1">
    <source>
        <dbReference type="ARBA" id="ARBA00022692"/>
    </source>
</evidence>
<name>A0ABN1F3I8_9PROT</name>
<evidence type="ECO:0000256" key="2">
    <source>
        <dbReference type="ARBA" id="ARBA00022989"/>
    </source>
</evidence>
<feature type="transmembrane region" description="Helical" evidence="4">
    <location>
        <begin position="40"/>
        <end position="61"/>
    </location>
</feature>
<evidence type="ECO:0000313" key="6">
    <source>
        <dbReference type="EMBL" id="GAA0581449.1"/>
    </source>
</evidence>
<dbReference type="PROSITE" id="PS51503">
    <property type="entry name" value="HIG1"/>
    <property type="match status" value="1"/>
</dbReference>
<proteinExistence type="predicted"/>
<dbReference type="Proteomes" id="UP001499951">
    <property type="component" value="Unassembled WGS sequence"/>
</dbReference>
<sequence>MIGQILILIALGVVAAVLLAGIAVMAIGGQTSARWSNVLMRYRIIAQAAALLIIALVVYVASGR</sequence>
<keyword evidence="1 4" id="KW-0812">Transmembrane</keyword>
<dbReference type="Pfam" id="PF04588">
    <property type="entry name" value="HIG_1_N"/>
    <property type="match status" value="1"/>
</dbReference>
<feature type="domain" description="HIG1" evidence="5">
    <location>
        <begin position="1"/>
        <end position="64"/>
    </location>
</feature>
<dbReference type="InterPro" id="IPR007667">
    <property type="entry name" value="Hypoxia_induced_domain"/>
</dbReference>
<dbReference type="RefSeq" id="WP_166935060.1">
    <property type="nucleotide sequence ID" value="NZ_BAAADD010000009.1"/>
</dbReference>
<evidence type="ECO:0000313" key="7">
    <source>
        <dbReference type="Proteomes" id="UP001499951"/>
    </source>
</evidence>
<protein>
    <recommendedName>
        <fullName evidence="5">HIG1 domain-containing protein</fullName>
    </recommendedName>
</protein>